<dbReference type="Proteomes" id="UP000215902">
    <property type="component" value="Unassembled WGS sequence"/>
</dbReference>
<feature type="region of interest" description="Disordered" evidence="1">
    <location>
        <begin position="41"/>
        <end position="63"/>
    </location>
</feature>
<dbReference type="Pfam" id="PF11901">
    <property type="entry name" value="DM9"/>
    <property type="match status" value="1"/>
</dbReference>
<dbReference type="PANTHER" id="PTHR31649">
    <property type="entry name" value="AGAP009604-PA"/>
    <property type="match status" value="1"/>
</dbReference>
<evidence type="ECO:0000313" key="2">
    <source>
        <dbReference type="EMBL" id="PAA63505.1"/>
    </source>
</evidence>
<proteinExistence type="predicted"/>
<keyword evidence="3" id="KW-1185">Reference proteome</keyword>
<accession>A0A267EPN5</accession>
<feature type="compositionally biased region" description="Pro residues" evidence="1">
    <location>
        <begin position="47"/>
        <end position="57"/>
    </location>
</feature>
<dbReference type="AlphaFoldDB" id="A0A267EPN5"/>
<dbReference type="OrthoDB" id="6081326at2759"/>
<comment type="caution">
    <text evidence="2">The sequence shown here is derived from an EMBL/GenBank/DDBJ whole genome shotgun (WGS) entry which is preliminary data.</text>
</comment>
<dbReference type="InterPro" id="IPR006616">
    <property type="entry name" value="DM9_repeat"/>
</dbReference>
<evidence type="ECO:0000313" key="3">
    <source>
        <dbReference type="Proteomes" id="UP000215902"/>
    </source>
</evidence>
<evidence type="ECO:0008006" key="4">
    <source>
        <dbReference type="Google" id="ProtNLM"/>
    </source>
</evidence>
<dbReference type="EMBL" id="NIVC01001837">
    <property type="protein sequence ID" value="PAA63505.1"/>
    <property type="molecule type" value="Genomic_DNA"/>
</dbReference>
<dbReference type="SMART" id="SM00696">
    <property type="entry name" value="DM9"/>
    <property type="match status" value="2"/>
</dbReference>
<reference evidence="2 3" key="1">
    <citation type="submission" date="2017-06" db="EMBL/GenBank/DDBJ databases">
        <title>A platform for efficient transgenesis in Macrostomum lignano, a flatworm model organism for stem cell research.</title>
        <authorList>
            <person name="Berezikov E."/>
        </authorList>
    </citation>
    <scope>NUCLEOTIDE SEQUENCE [LARGE SCALE GENOMIC DNA]</scope>
    <source>
        <strain evidence="2">DV1</strain>
        <tissue evidence="2">Whole organism</tissue>
    </source>
</reference>
<name>A0A267EPN5_9PLAT</name>
<dbReference type="STRING" id="282301.A0A267EPN5"/>
<dbReference type="PANTHER" id="PTHR31649:SF1">
    <property type="entry name" value="FARNESOIC ACID O-METHYL TRANSFERASE DOMAIN-CONTAINING PROTEIN"/>
    <property type="match status" value="1"/>
</dbReference>
<evidence type="ECO:0000256" key="1">
    <source>
        <dbReference type="SAM" id="MobiDB-lite"/>
    </source>
</evidence>
<protein>
    <recommendedName>
        <fullName evidence="4">DUF3421 domain-containing protein</fullName>
    </recommendedName>
</protein>
<gene>
    <name evidence="2" type="ORF">BOX15_Mlig029302g1</name>
</gene>
<organism evidence="2 3">
    <name type="scientific">Macrostomum lignano</name>
    <dbReference type="NCBI Taxonomy" id="282301"/>
    <lineage>
        <taxon>Eukaryota</taxon>
        <taxon>Metazoa</taxon>
        <taxon>Spiralia</taxon>
        <taxon>Lophotrochozoa</taxon>
        <taxon>Platyhelminthes</taxon>
        <taxon>Rhabditophora</taxon>
        <taxon>Macrostomorpha</taxon>
        <taxon>Macrostomida</taxon>
        <taxon>Macrostomidae</taxon>
        <taxon>Macrostomum</taxon>
    </lineage>
</organism>
<sequence length="218" mass="23572">MAWTQLENKCKSTCTLLSRSRGRFAFRHQFSFLRLRPHSKMYGNQPYPQPGAQPPPYGGGGGSGKPAQVCLSWVPASNGQVPPRAVQVGTQSDGSPVYVSRARHGNELIPAKLVQGHGHVCLPYGGKEHLVQQYEVLCDSGMPCFGCGWAWAPCQGFNVPPNAIIGGHTDRNEPLYIGKGFVNGDAAAGKVYSPHQCAYFSWGGAEHSSKQFEILVAM</sequence>